<reference evidence="1 2" key="1">
    <citation type="submission" date="2024-10" db="EMBL/GenBank/DDBJ databases">
        <title>The Natural Products Discovery Center: Release of the First 8490 Sequenced Strains for Exploring Actinobacteria Biosynthetic Diversity.</title>
        <authorList>
            <person name="Kalkreuter E."/>
            <person name="Kautsar S.A."/>
            <person name="Yang D."/>
            <person name="Bader C.D."/>
            <person name="Teijaro C.N."/>
            <person name="Fluegel L."/>
            <person name="Davis C.M."/>
            <person name="Simpson J.R."/>
            <person name="Lauterbach L."/>
            <person name="Steele A.D."/>
            <person name="Gui C."/>
            <person name="Meng S."/>
            <person name="Li G."/>
            <person name="Viehrig K."/>
            <person name="Ye F."/>
            <person name="Su P."/>
            <person name="Kiefer A.F."/>
            <person name="Nichols A."/>
            <person name="Cepeda A.J."/>
            <person name="Yan W."/>
            <person name="Fan B."/>
            <person name="Jiang Y."/>
            <person name="Adhikari A."/>
            <person name="Zheng C.-J."/>
            <person name="Schuster L."/>
            <person name="Cowan T.M."/>
            <person name="Smanski M.J."/>
            <person name="Chevrette M.G."/>
            <person name="De Carvalho L.P.S."/>
            <person name="Shen B."/>
        </authorList>
    </citation>
    <scope>NUCLEOTIDE SEQUENCE [LARGE SCALE GENOMIC DNA]</scope>
    <source>
        <strain evidence="1 2">NPDC053346</strain>
    </source>
</reference>
<sequence length="54" mass="5850">MRRGCIQAMPDAGNPPEVVAVHSRHSPRSAVFDAHRKKKVSWAQNPTATLGLTA</sequence>
<dbReference type="EMBL" id="JBITYT010000010">
    <property type="protein sequence ID" value="MFI9122298.1"/>
    <property type="molecule type" value="Genomic_DNA"/>
</dbReference>
<evidence type="ECO:0000313" key="2">
    <source>
        <dbReference type="Proteomes" id="UP001614391"/>
    </source>
</evidence>
<name>A0ABW8CXI3_STRBI</name>
<proteinExistence type="predicted"/>
<organism evidence="1 2">
    <name type="scientific">Streptomyces bikiniensis</name>
    <dbReference type="NCBI Taxonomy" id="1896"/>
    <lineage>
        <taxon>Bacteria</taxon>
        <taxon>Bacillati</taxon>
        <taxon>Actinomycetota</taxon>
        <taxon>Actinomycetes</taxon>
        <taxon>Kitasatosporales</taxon>
        <taxon>Streptomycetaceae</taxon>
        <taxon>Streptomyces</taxon>
    </lineage>
</organism>
<evidence type="ECO:0000313" key="1">
    <source>
        <dbReference type="EMBL" id="MFI9122298.1"/>
    </source>
</evidence>
<gene>
    <name evidence="1" type="ORF">ACIGW0_23335</name>
</gene>
<keyword evidence="2" id="KW-1185">Reference proteome</keyword>
<evidence type="ECO:0008006" key="3">
    <source>
        <dbReference type="Google" id="ProtNLM"/>
    </source>
</evidence>
<protein>
    <recommendedName>
        <fullName evidence="3">Transposase</fullName>
    </recommendedName>
</protein>
<comment type="caution">
    <text evidence="1">The sequence shown here is derived from an EMBL/GenBank/DDBJ whole genome shotgun (WGS) entry which is preliminary data.</text>
</comment>
<dbReference type="RefSeq" id="WP_399617956.1">
    <property type="nucleotide sequence ID" value="NZ_JBITYT010000010.1"/>
</dbReference>
<dbReference type="Proteomes" id="UP001614391">
    <property type="component" value="Unassembled WGS sequence"/>
</dbReference>
<accession>A0ABW8CXI3</accession>